<gene>
    <name evidence="6" type="ORF">O0V09_05540</name>
</gene>
<dbReference type="RefSeq" id="WP_258330803.1">
    <property type="nucleotide sequence ID" value="NZ_JAPTGG010000003.1"/>
</dbReference>
<protein>
    <submittedName>
        <fullName evidence="6">LrgB family protein</fullName>
    </submittedName>
</protein>
<keyword evidence="4 5" id="KW-0472">Membrane</keyword>
<feature type="transmembrane region" description="Helical" evidence="5">
    <location>
        <begin position="73"/>
        <end position="93"/>
    </location>
</feature>
<proteinExistence type="predicted"/>
<evidence type="ECO:0000313" key="6">
    <source>
        <dbReference type="EMBL" id="MCZ0864652.1"/>
    </source>
</evidence>
<dbReference type="Proteomes" id="UP001069090">
    <property type="component" value="Unassembled WGS sequence"/>
</dbReference>
<evidence type="ECO:0000256" key="4">
    <source>
        <dbReference type="ARBA" id="ARBA00023136"/>
    </source>
</evidence>
<dbReference type="PANTHER" id="PTHR30249:SF0">
    <property type="entry name" value="PLASTIDAL GLYCOLATE_GLYCERATE TRANSLOCATOR 1, CHLOROPLASTIC"/>
    <property type="match status" value="1"/>
</dbReference>
<dbReference type="GO" id="GO:0016020">
    <property type="term" value="C:membrane"/>
    <property type="evidence" value="ECO:0007669"/>
    <property type="project" value="UniProtKB-SubCell"/>
</dbReference>
<evidence type="ECO:0000256" key="3">
    <source>
        <dbReference type="ARBA" id="ARBA00022989"/>
    </source>
</evidence>
<keyword evidence="3 5" id="KW-1133">Transmembrane helix</keyword>
<feature type="transmembrane region" description="Helical" evidence="5">
    <location>
        <begin position="15"/>
        <end position="33"/>
    </location>
</feature>
<accession>A0A9J6RJR0</accession>
<feature type="transmembrane region" description="Helical" evidence="5">
    <location>
        <begin position="215"/>
        <end position="241"/>
    </location>
</feature>
<reference evidence="6 7" key="1">
    <citation type="submission" date="2022-12" db="EMBL/GenBank/DDBJ databases">
        <title>Dasania phycosphaerae sp. nov., isolated from particulate material of the south coast of Korea.</title>
        <authorList>
            <person name="Jiang Y."/>
        </authorList>
    </citation>
    <scope>NUCLEOTIDE SEQUENCE [LARGE SCALE GENOMIC DNA]</scope>
    <source>
        <strain evidence="6 7">GY-19</strain>
    </source>
</reference>
<evidence type="ECO:0000256" key="5">
    <source>
        <dbReference type="SAM" id="Phobius"/>
    </source>
</evidence>
<dbReference type="AlphaFoldDB" id="A0A9J6RJR0"/>
<evidence type="ECO:0000256" key="1">
    <source>
        <dbReference type="ARBA" id="ARBA00004141"/>
    </source>
</evidence>
<feature type="transmembrane region" description="Helical" evidence="5">
    <location>
        <begin position="45"/>
        <end position="67"/>
    </location>
</feature>
<sequence>MSDLLSPSSAWYNDFIYSPLFAISLTLICFQLSQQLYLRSQRFALLHPTIVCAAVIALLIKLLGISYQQYFESSYILTLLLGPTTVALAIPLYQNAKYIRQLFAPIAITLVFGASFAALSAVGLAYAMGASNETLLSLSTKSLTTPIAMNVSELIGGHTALAAGGVMVTAVTGLCFGPLILRWLRIHDDRIWGFCLGITAHGTATVLAFERNSKAGAFASLALCLTGSFSAIVIPIVVSCLK</sequence>
<feature type="transmembrane region" description="Helical" evidence="5">
    <location>
        <begin position="191"/>
        <end position="209"/>
    </location>
</feature>
<organism evidence="6 7">
    <name type="scientific">Dasania phycosphaerae</name>
    <dbReference type="NCBI Taxonomy" id="2950436"/>
    <lineage>
        <taxon>Bacteria</taxon>
        <taxon>Pseudomonadati</taxon>
        <taxon>Pseudomonadota</taxon>
        <taxon>Gammaproteobacteria</taxon>
        <taxon>Cellvibrionales</taxon>
        <taxon>Spongiibacteraceae</taxon>
        <taxon>Dasania</taxon>
    </lineage>
</organism>
<name>A0A9J6RJR0_9GAMM</name>
<keyword evidence="2 5" id="KW-0812">Transmembrane</keyword>
<evidence type="ECO:0000313" key="7">
    <source>
        <dbReference type="Proteomes" id="UP001069090"/>
    </source>
</evidence>
<evidence type="ECO:0000256" key="2">
    <source>
        <dbReference type="ARBA" id="ARBA00022692"/>
    </source>
</evidence>
<keyword evidence="7" id="KW-1185">Reference proteome</keyword>
<dbReference type="EMBL" id="JAPTGG010000003">
    <property type="protein sequence ID" value="MCZ0864652.1"/>
    <property type="molecule type" value="Genomic_DNA"/>
</dbReference>
<dbReference type="Pfam" id="PF04172">
    <property type="entry name" value="LrgB"/>
    <property type="match status" value="1"/>
</dbReference>
<feature type="transmembrane region" description="Helical" evidence="5">
    <location>
        <begin position="102"/>
        <end position="128"/>
    </location>
</feature>
<comment type="subcellular location">
    <subcellularLocation>
        <location evidence="1">Membrane</location>
        <topology evidence="1">Multi-pass membrane protein</topology>
    </subcellularLocation>
</comment>
<dbReference type="PANTHER" id="PTHR30249">
    <property type="entry name" value="PUTATIVE SEROTONIN TRANSPORTER"/>
    <property type="match status" value="1"/>
</dbReference>
<dbReference type="InterPro" id="IPR007300">
    <property type="entry name" value="CidB/LrgB"/>
</dbReference>
<comment type="caution">
    <text evidence="6">The sequence shown here is derived from an EMBL/GenBank/DDBJ whole genome shotgun (WGS) entry which is preliminary data.</text>
</comment>
<feature type="transmembrane region" description="Helical" evidence="5">
    <location>
        <begin position="160"/>
        <end position="184"/>
    </location>
</feature>